<dbReference type="GO" id="GO:0008168">
    <property type="term" value="F:methyltransferase activity"/>
    <property type="evidence" value="ECO:0007669"/>
    <property type="project" value="UniProtKB-KW"/>
</dbReference>
<evidence type="ECO:0000313" key="2">
    <source>
        <dbReference type="EMBL" id="CZR66302.1"/>
    </source>
</evidence>
<sequence length="353" mass="39250">MALSKPDQPPLEAEQAGSVHSALSTAGLSVDTDISGSDNDSAIGSTDGYSSTQSVRSSIYDFVEENGRTYHRFREGKYYLPNDEREQDRLDLQHHLFLLTLSGELYAAPIHDIPGGLHNVLDIATGTGIWAIDFANQFPSAQVTGTDLSPVQPAFVPPNCQFEVDDSEDVWNFSQQFDYVHGRALLTCFKSHLPVIKSAFDSLRPGGYLELQDAIFSARCVDDSMKGTDLERWCGLVLKATEALGKNWNRASEYRTYLVETGFEDVVEKKFVWPIGTWARGKRMKMLGLWCREDLLSALEGISLAVLTRGLGMSKEEVEVLLVGVRNDIKSNEIHAYLAIRVVYGRKPMVMTS</sequence>
<keyword evidence="3" id="KW-1185">Reference proteome</keyword>
<accession>A0A1L7XMP5</accession>
<dbReference type="STRING" id="576137.A0A1L7XMP5"/>
<dbReference type="Proteomes" id="UP000184330">
    <property type="component" value="Unassembled WGS sequence"/>
</dbReference>
<dbReference type="GO" id="GO:0032259">
    <property type="term" value="P:methylation"/>
    <property type="evidence" value="ECO:0007669"/>
    <property type="project" value="UniProtKB-KW"/>
</dbReference>
<protein>
    <submittedName>
        <fullName evidence="2">Related to methyltransferase</fullName>
    </submittedName>
</protein>
<organism evidence="2 3">
    <name type="scientific">Phialocephala subalpina</name>
    <dbReference type="NCBI Taxonomy" id="576137"/>
    <lineage>
        <taxon>Eukaryota</taxon>
        <taxon>Fungi</taxon>
        <taxon>Dikarya</taxon>
        <taxon>Ascomycota</taxon>
        <taxon>Pezizomycotina</taxon>
        <taxon>Leotiomycetes</taxon>
        <taxon>Helotiales</taxon>
        <taxon>Mollisiaceae</taxon>
        <taxon>Phialocephala</taxon>
        <taxon>Phialocephala fortinii species complex</taxon>
    </lineage>
</organism>
<dbReference type="InterPro" id="IPR029063">
    <property type="entry name" value="SAM-dependent_MTases_sf"/>
</dbReference>
<dbReference type="OrthoDB" id="2013972at2759"/>
<dbReference type="PANTHER" id="PTHR43591">
    <property type="entry name" value="METHYLTRANSFERASE"/>
    <property type="match status" value="1"/>
</dbReference>
<dbReference type="Gene3D" id="3.40.50.150">
    <property type="entry name" value="Vaccinia Virus protein VP39"/>
    <property type="match status" value="1"/>
</dbReference>
<dbReference type="CDD" id="cd02440">
    <property type="entry name" value="AdoMet_MTases"/>
    <property type="match status" value="1"/>
</dbReference>
<proteinExistence type="predicted"/>
<gene>
    <name evidence="2" type="ORF">PAC_16203</name>
</gene>
<keyword evidence="2" id="KW-0489">Methyltransferase</keyword>
<evidence type="ECO:0000256" key="1">
    <source>
        <dbReference type="SAM" id="MobiDB-lite"/>
    </source>
</evidence>
<keyword evidence="2" id="KW-0808">Transferase</keyword>
<dbReference type="PANTHER" id="PTHR43591:SF102">
    <property type="entry name" value="S-ADENOSYL-L-METHIONINE-DEPENDENT METHYLTRANSFERASE"/>
    <property type="match status" value="1"/>
</dbReference>
<feature type="region of interest" description="Disordered" evidence="1">
    <location>
        <begin position="1"/>
        <end position="52"/>
    </location>
</feature>
<dbReference type="EMBL" id="FJOG01000036">
    <property type="protein sequence ID" value="CZR66302.1"/>
    <property type="molecule type" value="Genomic_DNA"/>
</dbReference>
<feature type="compositionally biased region" description="Polar residues" evidence="1">
    <location>
        <begin position="21"/>
        <end position="52"/>
    </location>
</feature>
<evidence type="ECO:0000313" key="3">
    <source>
        <dbReference type="Proteomes" id="UP000184330"/>
    </source>
</evidence>
<name>A0A1L7XMP5_9HELO</name>
<dbReference type="AlphaFoldDB" id="A0A1L7XMP5"/>
<reference evidence="2 3" key="1">
    <citation type="submission" date="2016-03" db="EMBL/GenBank/DDBJ databases">
        <authorList>
            <person name="Ploux O."/>
        </authorList>
    </citation>
    <scope>NUCLEOTIDE SEQUENCE [LARGE SCALE GENOMIC DNA]</scope>
    <source>
        <strain evidence="2 3">UAMH 11012</strain>
    </source>
</reference>
<dbReference type="Pfam" id="PF13489">
    <property type="entry name" value="Methyltransf_23"/>
    <property type="match status" value="1"/>
</dbReference>
<dbReference type="SUPFAM" id="SSF53335">
    <property type="entry name" value="S-adenosyl-L-methionine-dependent methyltransferases"/>
    <property type="match status" value="1"/>
</dbReference>